<organism evidence="1">
    <name type="scientific">Triticum urartu</name>
    <name type="common">Red wild einkorn</name>
    <name type="synonym">Crithodium urartu</name>
    <dbReference type="NCBI Taxonomy" id="4572"/>
    <lineage>
        <taxon>Eukaryota</taxon>
        <taxon>Viridiplantae</taxon>
        <taxon>Streptophyta</taxon>
        <taxon>Embryophyta</taxon>
        <taxon>Tracheophyta</taxon>
        <taxon>Spermatophyta</taxon>
        <taxon>Magnoliopsida</taxon>
        <taxon>Liliopsida</taxon>
        <taxon>Poales</taxon>
        <taxon>Poaceae</taxon>
        <taxon>BOP clade</taxon>
        <taxon>Pooideae</taxon>
        <taxon>Triticodae</taxon>
        <taxon>Triticeae</taxon>
        <taxon>Triticinae</taxon>
        <taxon>Triticum</taxon>
    </lineage>
</organism>
<accession>M7YL47</accession>
<evidence type="ECO:0000313" key="1">
    <source>
        <dbReference type="EMBL" id="EMS47591.1"/>
    </source>
</evidence>
<proteinExistence type="predicted"/>
<reference evidence="1" key="1">
    <citation type="journal article" date="2013" name="Nature">
        <title>Draft genome of the wheat A-genome progenitor Triticum urartu.</title>
        <authorList>
            <person name="Ling H.Q."/>
            <person name="Zhao S."/>
            <person name="Liu D."/>
            <person name="Wang J."/>
            <person name="Sun H."/>
            <person name="Zhang C."/>
            <person name="Fan H."/>
            <person name="Li D."/>
            <person name="Dong L."/>
            <person name="Tao Y."/>
            <person name="Gao C."/>
            <person name="Wu H."/>
            <person name="Li Y."/>
            <person name="Cui Y."/>
            <person name="Guo X."/>
            <person name="Zheng S."/>
            <person name="Wang B."/>
            <person name="Yu K."/>
            <person name="Liang Q."/>
            <person name="Yang W."/>
            <person name="Lou X."/>
            <person name="Chen J."/>
            <person name="Feng M."/>
            <person name="Jian J."/>
            <person name="Zhang X."/>
            <person name="Luo G."/>
            <person name="Jiang Y."/>
            <person name="Liu J."/>
            <person name="Wang Z."/>
            <person name="Sha Y."/>
            <person name="Zhang B."/>
            <person name="Wu H."/>
            <person name="Tang D."/>
            <person name="Shen Q."/>
            <person name="Xue P."/>
            <person name="Zou S."/>
            <person name="Wang X."/>
            <person name="Liu X."/>
            <person name="Wang F."/>
            <person name="Yang Y."/>
            <person name="An X."/>
            <person name="Dong Z."/>
            <person name="Zhang K."/>
            <person name="Zhang X."/>
            <person name="Luo M.C."/>
            <person name="Dvorak J."/>
            <person name="Tong Y."/>
            <person name="Wang J."/>
            <person name="Yang H."/>
            <person name="Li Z."/>
            <person name="Wang D."/>
            <person name="Zhang A."/>
            <person name="Wang J."/>
        </authorList>
    </citation>
    <scope>NUCLEOTIDE SEQUENCE</scope>
</reference>
<name>M7YL47_TRIUA</name>
<sequence>MPLFLSATVEDVAGPARPSVLRPDNQDGKDVRRARLTLEGAPKAFFAAAEARGQLARWGGSTSRHRAGQPPGVRES</sequence>
<dbReference type="AlphaFoldDB" id="M7YL47"/>
<dbReference type="EMBL" id="KD258444">
    <property type="protein sequence ID" value="EMS47591.1"/>
    <property type="molecule type" value="Genomic_DNA"/>
</dbReference>
<gene>
    <name evidence="1" type="ORF">TRIUR3_29797</name>
</gene>
<protein>
    <submittedName>
        <fullName evidence="1">Uncharacterized protein</fullName>
    </submittedName>
</protein>